<proteinExistence type="predicted"/>
<dbReference type="RefSeq" id="WP_256944182.1">
    <property type="nucleotide sequence ID" value="NZ_JANHNZ010000001.1"/>
</dbReference>
<protein>
    <submittedName>
        <fullName evidence="1">dTDP-glucose 4,6-dehydratase</fullName>
    </submittedName>
</protein>
<evidence type="ECO:0000313" key="2">
    <source>
        <dbReference type="Proteomes" id="UP001059480"/>
    </source>
</evidence>
<gene>
    <name evidence="1" type="ORF">NPA36_00615</name>
</gene>
<comment type="caution">
    <text evidence="1">The sequence shown here is derived from an EMBL/GenBank/DDBJ whole genome shotgun (WGS) entry which is preliminary data.</text>
</comment>
<evidence type="ECO:0000313" key="1">
    <source>
        <dbReference type="EMBL" id="MCQ9209069.1"/>
    </source>
</evidence>
<dbReference type="Proteomes" id="UP001059480">
    <property type="component" value="Unassembled WGS sequence"/>
</dbReference>
<dbReference type="EMBL" id="JANHNZ010000001">
    <property type="protein sequence ID" value="MCQ9209069.1"/>
    <property type="molecule type" value="Genomic_DNA"/>
</dbReference>
<reference evidence="1" key="3">
    <citation type="journal article" date="2023" name="Microbiol. Resour. Announc.">
        <title>Draft Genome Sequence of Granulicatella sp. Strain S8, Isolated from a Marine Fish, Seriola quinqueradiata.</title>
        <authorList>
            <person name="Lee M."/>
            <person name="Farooq A."/>
            <person name="Jeong J.B."/>
            <person name="Jung M.Y."/>
        </authorList>
    </citation>
    <scope>NUCLEOTIDE SEQUENCE</scope>
    <source>
        <strain evidence="1">S8</strain>
    </source>
</reference>
<keyword evidence="2" id="KW-1185">Reference proteome</keyword>
<reference evidence="1" key="2">
    <citation type="journal article" date="2023" name="Curr. Microbiol.">
        <title>Granulicatella seriolae sp. nov., a Novel Facultative Anaerobe Isolated from Yellowtail Marine Fish.</title>
        <authorList>
            <person name="Lee M."/>
            <person name="Choi Y.J."/>
            <person name="Farooq A."/>
            <person name="Jeong J.B."/>
            <person name="Jung M.Y."/>
        </authorList>
    </citation>
    <scope>NUCLEOTIDE SEQUENCE</scope>
    <source>
        <strain evidence="1">S8</strain>
    </source>
</reference>
<sequence>MNQPDPQKIKKIKEYLQIINQPDSATNRSEKLTAISELFNYYHGDWQRDALYFAANNVTLFDDNQMQTIIANHNPDRKLPRTIIKTEEQSKYKRHMKPGQD</sequence>
<organism evidence="1 2">
    <name type="scientific">Granulicatella seriolae</name>
    <dbReference type="NCBI Taxonomy" id="2967226"/>
    <lineage>
        <taxon>Bacteria</taxon>
        <taxon>Bacillati</taxon>
        <taxon>Bacillota</taxon>
        <taxon>Bacilli</taxon>
        <taxon>Lactobacillales</taxon>
        <taxon>Carnobacteriaceae</taxon>
        <taxon>Granulicatella</taxon>
    </lineage>
</organism>
<accession>A0ABT1WKG3</accession>
<name>A0ABT1WKG3_9LACT</name>
<reference evidence="1" key="1">
    <citation type="submission" date="2022-07" db="EMBL/GenBank/DDBJ databases">
        <authorList>
            <person name="Jung M.-Y."/>
            <person name="Lee M."/>
        </authorList>
    </citation>
    <scope>NUCLEOTIDE SEQUENCE</scope>
    <source>
        <strain evidence="1">S8</strain>
    </source>
</reference>